<protein>
    <submittedName>
        <fullName evidence="1">Uncharacterized protein</fullName>
    </submittedName>
</protein>
<comment type="caution">
    <text evidence="1">The sequence shown here is derived from an EMBL/GenBank/DDBJ whole genome shotgun (WGS) entry which is preliminary data.</text>
</comment>
<accession>A0ABW7BKS8</accession>
<dbReference type="RefSeq" id="WP_189850473.1">
    <property type="nucleotide sequence ID" value="NZ_BMVV01000011.1"/>
</dbReference>
<dbReference type="EMBL" id="JBICZW010000002">
    <property type="protein sequence ID" value="MFG3188130.1"/>
    <property type="molecule type" value="Genomic_DNA"/>
</dbReference>
<organism evidence="1 2">
    <name type="scientific">Streptomyces omiyaensis</name>
    <dbReference type="NCBI Taxonomy" id="68247"/>
    <lineage>
        <taxon>Bacteria</taxon>
        <taxon>Bacillati</taxon>
        <taxon>Actinomycetota</taxon>
        <taxon>Actinomycetes</taxon>
        <taxon>Kitasatosporales</taxon>
        <taxon>Streptomycetaceae</taxon>
        <taxon>Streptomyces</taxon>
    </lineage>
</organism>
<proteinExistence type="predicted"/>
<gene>
    <name evidence="1" type="ORF">ACGFYS_04255</name>
</gene>
<evidence type="ECO:0000313" key="1">
    <source>
        <dbReference type="EMBL" id="MFG3188130.1"/>
    </source>
</evidence>
<dbReference type="Proteomes" id="UP001604282">
    <property type="component" value="Unassembled WGS sequence"/>
</dbReference>
<name>A0ABW7BKS8_9ACTN</name>
<keyword evidence="2" id="KW-1185">Reference proteome</keyword>
<evidence type="ECO:0000313" key="2">
    <source>
        <dbReference type="Proteomes" id="UP001604282"/>
    </source>
</evidence>
<sequence length="86" mass="8637">MVAACLPALGAGAPGGSGRGALPLSVAAATALAATAPHDRFRAAVAPVRVPWGGALAQAGAWAVAATGRWPWWQRSRCRAPPRGRS</sequence>
<reference evidence="1 2" key="1">
    <citation type="submission" date="2024-10" db="EMBL/GenBank/DDBJ databases">
        <title>The Natural Products Discovery Center: Release of the First 8490 Sequenced Strains for Exploring Actinobacteria Biosynthetic Diversity.</title>
        <authorList>
            <person name="Kalkreuter E."/>
            <person name="Kautsar S.A."/>
            <person name="Yang D."/>
            <person name="Bader C.D."/>
            <person name="Teijaro C.N."/>
            <person name="Fluegel L."/>
            <person name="Davis C.M."/>
            <person name="Simpson J.R."/>
            <person name="Lauterbach L."/>
            <person name="Steele A.D."/>
            <person name="Gui C."/>
            <person name="Meng S."/>
            <person name="Li G."/>
            <person name="Viehrig K."/>
            <person name="Ye F."/>
            <person name="Su P."/>
            <person name="Kiefer A.F."/>
            <person name="Nichols A."/>
            <person name="Cepeda A.J."/>
            <person name="Yan W."/>
            <person name="Fan B."/>
            <person name="Jiang Y."/>
            <person name="Adhikari A."/>
            <person name="Zheng C.-J."/>
            <person name="Schuster L."/>
            <person name="Cowan T.M."/>
            <person name="Smanski M.J."/>
            <person name="Chevrette M.G."/>
            <person name="De Carvalho L.P.S."/>
            <person name="Shen B."/>
        </authorList>
    </citation>
    <scope>NUCLEOTIDE SEQUENCE [LARGE SCALE GENOMIC DNA]</scope>
    <source>
        <strain evidence="1 2">NPDC048229</strain>
    </source>
</reference>